<dbReference type="Gene3D" id="1.20.58.220">
    <property type="entry name" value="Phosphate transport system protein phou homolog 2, domain 2"/>
    <property type="match status" value="1"/>
</dbReference>
<dbReference type="GO" id="GO:0030643">
    <property type="term" value="P:intracellular phosphate ion homeostasis"/>
    <property type="evidence" value="ECO:0007669"/>
    <property type="project" value="InterPro"/>
</dbReference>
<sequence length="353" mass="38884">MVADDIRMKRKIQQLGSSTLAVTLPAEWARDHDARKGDELLIQRDENGGSLLLIPESSATADESAVIDADALAPDALERAILAQYVLGRQLIRVESDTTLSPAALEAVADVERQLMGLGIVEQRLERVDVRCSVAPDDFELPTLLSRLWRTEATMREHAVDALCTGDGELARRTIHHERQVEKLFYLFLRLVLTTYRNPRLNQSVGLETGFPLLGYRSVAQDVVLMTERARRIATLVAESDDPTPLDDDTTTQFRAVADALATTADATRAAVTEPDHEEISRARGALNTLSTAVDGAQTHLEQTRPEPLLVLQRSLTALRSSGEHATDSLDVADHFAFRSRSVVDTDATTDER</sequence>
<evidence type="ECO:0000313" key="3">
    <source>
        <dbReference type="Proteomes" id="UP000011690"/>
    </source>
</evidence>
<proteinExistence type="predicted"/>
<dbReference type="SMART" id="SM00966">
    <property type="entry name" value="SpoVT_AbrB"/>
    <property type="match status" value="1"/>
</dbReference>
<dbReference type="GO" id="GO:0045936">
    <property type="term" value="P:negative regulation of phosphate metabolic process"/>
    <property type="evidence" value="ECO:0007669"/>
    <property type="project" value="InterPro"/>
</dbReference>
<dbReference type="GO" id="GO:0003677">
    <property type="term" value="F:DNA binding"/>
    <property type="evidence" value="ECO:0007669"/>
    <property type="project" value="InterPro"/>
</dbReference>
<protein>
    <submittedName>
        <fullName evidence="2">Phosphate regulatory protein-like protein</fullName>
    </submittedName>
</protein>
<dbReference type="Pfam" id="PF01895">
    <property type="entry name" value="PhoU"/>
    <property type="match status" value="1"/>
</dbReference>
<dbReference type="Pfam" id="PF04014">
    <property type="entry name" value="MazE_antitoxin"/>
    <property type="match status" value="1"/>
</dbReference>
<dbReference type="InterPro" id="IPR026022">
    <property type="entry name" value="PhoU_dom"/>
</dbReference>
<dbReference type="Proteomes" id="UP000011690">
    <property type="component" value="Unassembled WGS sequence"/>
</dbReference>
<dbReference type="SUPFAM" id="SSF109755">
    <property type="entry name" value="PhoU-like"/>
    <property type="match status" value="1"/>
</dbReference>
<evidence type="ECO:0000259" key="1">
    <source>
        <dbReference type="SMART" id="SM00966"/>
    </source>
</evidence>
<dbReference type="STRING" id="1227500.C494_14748"/>
<organism evidence="2 3">
    <name type="scientific">Natronorubrum bangense JCM 10635</name>
    <dbReference type="NCBI Taxonomy" id="1227500"/>
    <lineage>
        <taxon>Archaea</taxon>
        <taxon>Methanobacteriati</taxon>
        <taxon>Methanobacteriota</taxon>
        <taxon>Stenosarchaea group</taxon>
        <taxon>Halobacteria</taxon>
        <taxon>Halobacteriales</taxon>
        <taxon>Natrialbaceae</taxon>
        <taxon>Natronorubrum</taxon>
    </lineage>
</organism>
<dbReference type="PANTHER" id="PTHR42930">
    <property type="entry name" value="PHOSPHATE-SPECIFIC TRANSPORT SYSTEM ACCESSORY PROTEIN PHOU"/>
    <property type="match status" value="1"/>
</dbReference>
<dbReference type="PATRIC" id="fig|1227500.6.peg.2978"/>
<evidence type="ECO:0000313" key="2">
    <source>
        <dbReference type="EMBL" id="ELY46383.1"/>
    </source>
</evidence>
<gene>
    <name evidence="2" type="ORF">C494_14748</name>
</gene>
<name>L9WDH3_9EURY</name>
<dbReference type="InterPro" id="IPR007159">
    <property type="entry name" value="SpoVT-AbrB_dom"/>
</dbReference>
<keyword evidence="3" id="KW-1185">Reference proteome</keyword>
<dbReference type="PANTHER" id="PTHR42930:SF6">
    <property type="entry name" value="PHOSPHATE REGULATORY PROTEIN-LIKE PROTEIN"/>
    <property type="match status" value="1"/>
</dbReference>
<dbReference type="OrthoDB" id="40991at2157"/>
<dbReference type="EMBL" id="AOHY01000041">
    <property type="protein sequence ID" value="ELY46383.1"/>
    <property type="molecule type" value="Genomic_DNA"/>
</dbReference>
<dbReference type="InterPro" id="IPR038078">
    <property type="entry name" value="PhoU-like_sf"/>
</dbReference>
<comment type="caution">
    <text evidence="2">The sequence shown here is derived from an EMBL/GenBank/DDBJ whole genome shotgun (WGS) entry which is preliminary data.</text>
</comment>
<reference evidence="2 3" key="1">
    <citation type="journal article" date="2014" name="PLoS Genet.">
        <title>Phylogenetically driven sequencing of extremely halophilic archaea reveals strategies for static and dynamic osmo-response.</title>
        <authorList>
            <person name="Becker E.A."/>
            <person name="Seitzer P.M."/>
            <person name="Tritt A."/>
            <person name="Larsen D."/>
            <person name="Krusor M."/>
            <person name="Yao A.I."/>
            <person name="Wu D."/>
            <person name="Madern D."/>
            <person name="Eisen J.A."/>
            <person name="Darling A.E."/>
            <person name="Facciotti M.T."/>
        </authorList>
    </citation>
    <scope>NUCLEOTIDE SEQUENCE [LARGE SCALE GENOMIC DNA]</scope>
    <source>
        <strain evidence="2 3">JCM 10635</strain>
    </source>
</reference>
<accession>L9WDH3</accession>
<dbReference type="AlphaFoldDB" id="L9WDH3"/>
<feature type="domain" description="SpoVT-AbrB" evidence="1">
    <location>
        <begin position="14"/>
        <end position="61"/>
    </location>
</feature>
<dbReference type="eggNOG" id="arCOG00318">
    <property type="taxonomic scope" value="Archaea"/>
</dbReference>
<dbReference type="InterPro" id="IPR028366">
    <property type="entry name" value="PhoU"/>
</dbReference>